<evidence type="ECO:0000256" key="1">
    <source>
        <dbReference type="SAM" id="MobiDB-lite"/>
    </source>
</evidence>
<gene>
    <name evidence="2" type="ORF">V1479_23415</name>
</gene>
<feature type="compositionally biased region" description="Basic and acidic residues" evidence="1">
    <location>
        <begin position="1"/>
        <end position="18"/>
    </location>
</feature>
<name>A0ABV3X1W8_9HYPH</name>
<protein>
    <recommendedName>
        <fullName evidence="4">Stress-induced acidophilic repeat motif-containing protein</fullName>
    </recommendedName>
</protein>
<organism evidence="2 3">
    <name type="scientific">Neoaquamicrobium sediminum</name>
    <dbReference type="NCBI Taxonomy" id="1849104"/>
    <lineage>
        <taxon>Bacteria</taxon>
        <taxon>Pseudomonadati</taxon>
        <taxon>Pseudomonadota</taxon>
        <taxon>Alphaproteobacteria</taxon>
        <taxon>Hyphomicrobiales</taxon>
        <taxon>Phyllobacteriaceae</taxon>
        <taxon>Neoaquamicrobium</taxon>
    </lineage>
</organism>
<feature type="compositionally biased region" description="Basic and acidic residues" evidence="1">
    <location>
        <begin position="44"/>
        <end position="57"/>
    </location>
</feature>
<reference evidence="2 3" key="1">
    <citation type="submission" date="2024-01" db="EMBL/GenBank/DDBJ databases">
        <title>New evidence supports the origin of RcGTA from prophage.</title>
        <authorList>
            <person name="Xu Y."/>
            <person name="Liu B."/>
            <person name="Chen F."/>
        </authorList>
    </citation>
    <scope>NUCLEOTIDE SEQUENCE [LARGE SCALE GENOMIC DNA]</scope>
    <source>
        <strain evidence="2 3">CBW1107-2</strain>
    </source>
</reference>
<evidence type="ECO:0000313" key="2">
    <source>
        <dbReference type="EMBL" id="MEX4010274.1"/>
    </source>
</evidence>
<sequence>MSKTDKKEIQERIEKVAEHTTSGGHLGGTDFGQSADAKTTTSIKKGDKARANDGGKS</sequence>
<keyword evidence="3" id="KW-1185">Reference proteome</keyword>
<comment type="caution">
    <text evidence="2">The sequence shown here is derived from an EMBL/GenBank/DDBJ whole genome shotgun (WGS) entry which is preliminary data.</text>
</comment>
<feature type="region of interest" description="Disordered" evidence="1">
    <location>
        <begin position="1"/>
        <end position="57"/>
    </location>
</feature>
<dbReference type="RefSeq" id="WP_368804989.1">
    <property type="nucleotide sequence ID" value="NZ_JAZHFV010000011.1"/>
</dbReference>
<evidence type="ECO:0000313" key="3">
    <source>
        <dbReference type="Proteomes" id="UP001559025"/>
    </source>
</evidence>
<accession>A0ABV3X1W8</accession>
<dbReference type="Proteomes" id="UP001559025">
    <property type="component" value="Unassembled WGS sequence"/>
</dbReference>
<proteinExistence type="predicted"/>
<dbReference type="EMBL" id="JAZHFV010000011">
    <property type="protein sequence ID" value="MEX4010274.1"/>
    <property type="molecule type" value="Genomic_DNA"/>
</dbReference>
<evidence type="ECO:0008006" key="4">
    <source>
        <dbReference type="Google" id="ProtNLM"/>
    </source>
</evidence>